<evidence type="ECO:0000313" key="3">
    <source>
        <dbReference type="EMBL" id="EGG28881.1"/>
    </source>
</evidence>
<dbReference type="OrthoDB" id="8672648at2"/>
<dbReference type="PRINTS" id="PR00420">
    <property type="entry name" value="RNGMNOXGNASE"/>
</dbReference>
<dbReference type="RefSeq" id="WP_009576648.1">
    <property type="nucleotide sequence ID" value="NZ_AEIG01000077.1"/>
</dbReference>
<dbReference type="PANTHER" id="PTHR43476:SF3">
    <property type="entry name" value="FAD-BINDING MONOOXYGENASE"/>
    <property type="match status" value="1"/>
</dbReference>
<organism evidence="3 4">
    <name type="scientific">Aequoribacter fuscus</name>
    <dbReference type="NCBI Taxonomy" id="2518989"/>
    <lineage>
        <taxon>Bacteria</taxon>
        <taxon>Pseudomonadati</taxon>
        <taxon>Pseudomonadota</taxon>
        <taxon>Gammaproteobacteria</taxon>
        <taxon>Cellvibrionales</taxon>
        <taxon>Halieaceae</taxon>
        <taxon>Aequoribacter</taxon>
    </lineage>
</organism>
<gene>
    <name evidence="3" type="ORF">IMCC3088_2478</name>
</gene>
<keyword evidence="3" id="KW-0503">Monooxygenase</keyword>
<comment type="caution">
    <text evidence="3">The sequence shown here is derived from an EMBL/GenBank/DDBJ whole genome shotgun (WGS) entry which is preliminary data.</text>
</comment>
<dbReference type="InterPro" id="IPR036188">
    <property type="entry name" value="FAD/NAD-bd_sf"/>
</dbReference>
<dbReference type="GO" id="GO:0008688">
    <property type="term" value="F:3-(3-hydroxyphenyl)propionate hydroxylase activity"/>
    <property type="evidence" value="ECO:0007669"/>
    <property type="project" value="TreeGrafter"/>
</dbReference>
<evidence type="ECO:0000259" key="2">
    <source>
        <dbReference type="Pfam" id="PF01494"/>
    </source>
</evidence>
<keyword evidence="4" id="KW-1185">Reference proteome</keyword>
<accession>F3L475</accession>
<evidence type="ECO:0000313" key="4">
    <source>
        <dbReference type="Proteomes" id="UP000005615"/>
    </source>
</evidence>
<dbReference type="STRING" id="2518989.IMCC3088_2478"/>
<dbReference type="SUPFAM" id="SSF51905">
    <property type="entry name" value="FAD/NAD(P)-binding domain"/>
    <property type="match status" value="1"/>
</dbReference>
<dbReference type="Gene3D" id="3.30.70.2450">
    <property type="match status" value="1"/>
</dbReference>
<dbReference type="GO" id="GO:0071949">
    <property type="term" value="F:FAD binding"/>
    <property type="evidence" value="ECO:0007669"/>
    <property type="project" value="InterPro"/>
</dbReference>
<dbReference type="AlphaFoldDB" id="F3L475"/>
<reference evidence="3 4" key="1">
    <citation type="journal article" date="2011" name="J. Bacteriol.">
        <title>Genome sequence of strain IMCC3088, a proteorhodopsin-containing marine bacterium belonging to the OM60/NOR5 clade.</title>
        <authorList>
            <person name="Jang Y."/>
            <person name="Oh H.M."/>
            <person name="Kang I."/>
            <person name="Lee K."/>
            <person name="Yang S.J."/>
            <person name="Cho J.C."/>
        </authorList>
    </citation>
    <scope>NUCLEOTIDE SEQUENCE [LARGE SCALE GENOMIC DNA]</scope>
    <source>
        <strain evidence="3 4">IMCC3088</strain>
    </source>
</reference>
<dbReference type="NCBIfam" id="NF004829">
    <property type="entry name" value="PRK06183.1-3"/>
    <property type="match status" value="1"/>
</dbReference>
<dbReference type="PANTHER" id="PTHR43476">
    <property type="entry name" value="3-(3-HYDROXY-PHENYL)PROPIONATE/3-HYDROXYCINNAMIC ACID HYDROXYLASE"/>
    <property type="match status" value="1"/>
</dbReference>
<dbReference type="Proteomes" id="UP000005615">
    <property type="component" value="Unassembled WGS sequence"/>
</dbReference>
<dbReference type="Pfam" id="PF01494">
    <property type="entry name" value="FAD_binding_3"/>
    <property type="match status" value="1"/>
</dbReference>
<name>F3L475_9GAMM</name>
<sequence>MDHDYEVVIIGAGPVGMAMAALLGRFGVHTLVVDRLNAIQTDPRAIALDNEALRILAMCGLVLEDLDLVTIPAVNYRSPFFGRFGRMNTSDSVDTLPPLVTFFQPALEASLAAQAQVTGSVQVLRGARAQVIENSEAGALVRVHDLEDGTERDLKARFVVACDGAGSATRQSLGVDFLGVSYSQDWLIVDALNVPESVEEITFYCDPARPAPHMPAPGGRQRWEFMLHPGESQDEFMEDAKIKDLLRPWTTFEHITLERKAVYRFHARLADRFQVGSVFLAGDAAHVTPPFAGQGLVSGLRDVANLGWKLKAVLRREVSVGVLASYTQERKPHAGKMIRLAQFLGELIMPSSRVKAIFVHGLAKFIGLLPVVHTVFTDMKVKPQNTFDDGLFLKGGLRGAFAAGAHLPQWWLQTAAGDRKRSDEVFGIRFVCVGINCDPRRYISEELRQQWQGLGGEFVCLSTPGRACKFGSDWLVDGKDLPKSEVALILRPDRLILAASKATRLEVVMQKAIGLLS</sequence>
<dbReference type="eggNOG" id="COG0654">
    <property type="taxonomic scope" value="Bacteria"/>
</dbReference>
<keyword evidence="1" id="KW-0560">Oxidoreductase</keyword>
<dbReference type="InterPro" id="IPR002938">
    <property type="entry name" value="FAD-bd"/>
</dbReference>
<proteinExistence type="predicted"/>
<protein>
    <submittedName>
        <fullName evidence="3">Monooxygenase, FAD-binding</fullName>
    </submittedName>
</protein>
<evidence type="ECO:0000256" key="1">
    <source>
        <dbReference type="ARBA" id="ARBA00023002"/>
    </source>
</evidence>
<dbReference type="EMBL" id="AEIG01000077">
    <property type="protein sequence ID" value="EGG28881.1"/>
    <property type="molecule type" value="Genomic_DNA"/>
</dbReference>
<feature type="domain" description="FAD-binding" evidence="2">
    <location>
        <begin position="4"/>
        <end position="339"/>
    </location>
</feature>
<dbReference type="GO" id="GO:0019622">
    <property type="term" value="P:3-(3-hydroxy)phenylpropionate catabolic process"/>
    <property type="evidence" value="ECO:0007669"/>
    <property type="project" value="TreeGrafter"/>
</dbReference>
<dbReference type="InterPro" id="IPR050631">
    <property type="entry name" value="PheA/TfdB_FAD_monoxygenase"/>
</dbReference>
<dbReference type="Gene3D" id="3.50.50.60">
    <property type="entry name" value="FAD/NAD(P)-binding domain"/>
    <property type="match status" value="1"/>
</dbReference>